<dbReference type="AlphaFoldDB" id="S4AL84"/>
<feature type="region of interest" description="Disordered" evidence="3">
    <location>
        <begin position="557"/>
        <end position="590"/>
    </location>
</feature>
<dbReference type="SUPFAM" id="SSF53756">
    <property type="entry name" value="UDP-Glycosyltransferase/glycogen phosphorylase"/>
    <property type="match status" value="1"/>
</dbReference>
<evidence type="ECO:0000313" key="7">
    <source>
        <dbReference type="Proteomes" id="UP000014629"/>
    </source>
</evidence>
<accession>S4AL84</accession>
<keyword evidence="2 6" id="KW-0808">Transferase</keyword>
<comment type="caution">
    <text evidence="6">The sequence shown here is derived from an EMBL/GenBank/DDBJ whole genome shotgun (WGS) entry which is preliminary data.</text>
</comment>
<evidence type="ECO:0000259" key="4">
    <source>
        <dbReference type="Pfam" id="PF00534"/>
    </source>
</evidence>
<dbReference type="InterPro" id="IPR028098">
    <property type="entry name" value="Glyco_trans_4-like_N"/>
</dbReference>
<dbReference type="PANTHER" id="PTHR45947">
    <property type="entry name" value="SULFOQUINOVOSYL TRANSFERASE SQD2"/>
    <property type="match status" value="1"/>
</dbReference>
<keyword evidence="7" id="KW-1185">Reference proteome</keyword>
<dbReference type="Pfam" id="PF00534">
    <property type="entry name" value="Glycos_transf_1"/>
    <property type="match status" value="1"/>
</dbReference>
<dbReference type="Pfam" id="PF13579">
    <property type="entry name" value="Glyco_trans_4_4"/>
    <property type="match status" value="1"/>
</dbReference>
<dbReference type="EMBL" id="AOPZ01000247">
    <property type="protein sequence ID" value="EPH42212.1"/>
    <property type="molecule type" value="Genomic_DNA"/>
</dbReference>
<keyword evidence="1 6" id="KW-0328">Glycosyltransferase</keyword>
<gene>
    <name evidence="6" type="ORF">STRAU_4735</name>
</gene>
<sequence>MNAALGMSPLGAARAARTSGPLRIVRLANFVTPSSGGLRTALRELGRGYLAAGHEPVLVVPGERAGATETEQGLVITLPGHVLPGTGGYRVLADRRRVTRLLERLAPDRLEVSDRTTLRWTGEWARRARVPAVMVSHEAADAVMRTWGLPPRLARRAADALNSRTAHAYARVVCTTAWAEREFVRIGAGNVVRAPLGVDLADRHPGLRDRRIRDRYAREDDVFLLLCSRLSVEKRPGTALDTLETLRGRGVPAVLVVAGDGPLRARLEQRARERRLPVTFLGHVADRAVLGALQATADVCLAPGPCETFGLAALEALACGTPVVASASSALPEIVGGAGAAAADTPRTFAHAVRAVLERPEHTRRTTARARAECFGWDTAVAAFLAAHGVEGMEGAGGASRSPGGSAVAAAVPGHGVVASAATCGSDAVASAVGSGCQDVAPGAANGHDAGVPGVASGRDAAALAAGVGHGAVVPAAVPGCDVAASAAVPGCDDVPLGAVPGSHDAVVPVAGPGAHDAVVPVAVPGREALAPVVAPAHRATAPAGAAEHRAVASAAAAEPGDGVPAAGRGPSLRLVAGSGGVSDDGSGGG</sequence>
<dbReference type="Proteomes" id="UP000014629">
    <property type="component" value="Unassembled WGS sequence"/>
</dbReference>
<dbReference type="PATRIC" id="fig|1286094.4.peg.4684"/>
<name>S4AL84_9ACTN</name>
<dbReference type="InterPro" id="IPR001296">
    <property type="entry name" value="Glyco_trans_1"/>
</dbReference>
<reference evidence="6 7" key="1">
    <citation type="submission" date="2013-02" db="EMBL/GenBank/DDBJ databases">
        <title>Draft Genome Sequence of Streptomyces aurantiacus, Which Produces Setomimycin.</title>
        <authorList>
            <person name="Gruening B.A."/>
            <person name="Praeg A."/>
            <person name="Erxleben A."/>
            <person name="Guenther S."/>
            <person name="Mueller M."/>
        </authorList>
    </citation>
    <scope>NUCLEOTIDE SEQUENCE [LARGE SCALE GENOMIC DNA]</scope>
    <source>
        <strain evidence="6 7">JA 4570</strain>
    </source>
</reference>
<protein>
    <submittedName>
        <fullName evidence="6">Putative GDP-mannose-dependent alpha-(1-6)-phosphatidylinositol dimannoside mannosyltransferase</fullName>
    </submittedName>
</protein>
<dbReference type="PANTHER" id="PTHR45947:SF3">
    <property type="entry name" value="SULFOQUINOVOSYL TRANSFERASE SQD2"/>
    <property type="match status" value="1"/>
</dbReference>
<dbReference type="InterPro" id="IPR050194">
    <property type="entry name" value="Glycosyltransferase_grp1"/>
</dbReference>
<evidence type="ECO:0000313" key="6">
    <source>
        <dbReference type="EMBL" id="EPH42212.1"/>
    </source>
</evidence>
<feature type="compositionally biased region" description="Gly residues" evidence="3">
    <location>
        <begin position="578"/>
        <end position="590"/>
    </location>
</feature>
<dbReference type="GO" id="GO:0016757">
    <property type="term" value="F:glycosyltransferase activity"/>
    <property type="evidence" value="ECO:0007669"/>
    <property type="project" value="UniProtKB-KW"/>
</dbReference>
<dbReference type="Gene3D" id="3.40.50.2000">
    <property type="entry name" value="Glycogen Phosphorylase B"/>
    <property type="match status" value="2"/>
</dbReference>
<evidence type="ECO:0000259" key="5">
    <source>
        <dbReference type="Pfam" id="PF13579"/>
    </source>
</evidence>
<evidence type="ECO:0000256" key="1">
    <source>
        <dbReference type="ARBA" id="ARBA00022676"/>
    </source>
</evidence>
<feature type="domain" description="Glycosyltransferase subfamily 4-like N-terminal" evidence="5">
    <location>
        <begin position="36"/>
        <end position="193"/>
    </location>
</feature>
<proteinExistence type="predicted"/>
<dbReference type="GO" id="GO:1901137">
    <property type="term" value="P:carbohydrate derivative biosynthetic process"/>
    <property type="evidence" value="ECO:0007669"/>
    <property type="project" value="UniProtKB-ARBA"/>
</dbReference>
<feature type="domain" description="Glycosyl transferase family 1" evidence="4">
    <location>
        <begin position="214"/>
        <end position="371"/>
    </location>
</feature>
<evidence type="ECO:0000256" key="2">
    <source>
        <dbReference type="ARBA" id="ARBA00022679"/>
    </source>
</evidence>
<evidence type="ECO:0000256" key="3">
    <source>
        <dbReference type="SAM" id="MobiDB-lite"/>
    </source>
</evidence>
<organism evidence="6 7">
    <name type="scientific">Streptomyces aurantiacus JA 4570</name>
    <dbReference type="NCBI Taxonomy" id="1286094"/>
    <lineage>
        <taxon>Bacteria</taxon>
        <taxon>Bacillati</taxon>
        <taxon>Actinomycetota</taxon>
        <taxon>Actinomycetes</taxon>
        <taxon>Kitasatosporales</taxon>
        <taxon>Streptomycetaceae</taxon>
        <taxon>Streptomyces</taxon>
        <taxon>Streptomyces aurantiacus group</taxon>
    </lineage>
</organism>